<evidence type="ECO:0000313" key="3">
    <source>
        <dbReference type="Proteomes" id="UP001602245"/>
    </source>
</evidence>
<protein>
    <submittedName>
        <fullName evidence="2">Uncharacterized protein</fullName>
    </submittedName>
</protein>
<proteinExistence type="predicted"/>
<dbReference type="EMBL" id="JBIAZU010000005">
    <property type="protein sequence ID" value="MFF5293652.1"/>
    <property type="molecule type" value="Genomic_DNA"/>
</dbReference>
<reference evidence="2 3" key="1">
    <citation type="submission" date="2024-10" db="EMBL/GenBank/DDBJ databases">
        <title>The Natural Products Discovery Center: Release of the First 8490 Sequenced Strains for Exploring Actinobacteria Biosynthetic Diversity.</title>
        <authorList>
            <person name="Kalkreuter E."/>
            <person name="Kautsar S.A."/>
            <person name="Yang D."/>
            <person name="Bader C.D."/>
            <person name="Teijaro C.N."/>
            <person name="Fluegel L."/>
            <person name="Davis C.M."/>
            <person name="Simpson J.R."/>
            <person name="Lauterbach L."/>
            <person name="Steele A.D."/>
            <person name="Gui C."/>
            <person name="Meng S."/>
            <person name="Li G."/>
            <person name="Viehrig K."/>
            <person name="Ye F."/>
            <person name="Su P."/>
            <person name="Kiefer A.F."/>
            <person name="Nichols A."/>
            <person name="Cepeda A.J."/>
            <person name="Yan W."/>
            <person name="Fan B."/>
            <person name="Jiang Y."/>
            <person name="Adhikari A."/>
            <person name="Zheng C.-J."/>
            <person name="Schuster L."/>
            <person name="Cowan T.M."/>
            <person name="Smanski M.J."/>
            <person name="Chevrette M.G."/>
            <person name="De Carvalho L.P.S."/>
            <person name="Shen B."/>
        </authorList>
    </citation>
    <scope>NUCLEOTIDE SEQUENCE [LARGE SCALE GENOMIC DNA]</scope>
    <source>
        <strain evidence="2 3">NPDC000087</strain>
    </source>
</reference>
<evidence type="ECO:0000313" key="2">
    <source>
        <dbReference type="EMBL" id="MFF5293652.1"/>
    </source>
</evidence>
<comment type="caution">
    <text evidence="2">The sequence shown here is derived from an EMBL/GenBank/DDBJ whole genome shotgun (WGS) entry which is preliminary data.</text>
</comment>
<dbReference type="RefSeq" id="WP_020513284.1">
    <property type="nucleotide sequence ID" value="NZ_JBIAZU010000005.1"/>
</dbReference>
<accession>A0ABW6WK31</accession>
<keyword evidence="3" id="KW-1185">Reference proteome</keyword>
<evidence type="ECO:0000256" key="1">
    <source>
        <dbReference type="SAM" id="MobiDB-lite"/>
    </source>
</evidence>
<feature type="compositionally biased region" description="Basic and acidic residues" evidence="1">
    <location>
        <begin position="33"/>
        <end position="61"/>
    </location>
</feature>
<feature type="region of interest" description="Disordered" evidence="1">
    <location>
        <begin position="28"/>
        <end position="61"/>
    </location>
</feature>
<name>A0ABW6WK31_9ACTN</name>
<sequence length="61" mass="6728">MARPADNPTRRPANPPGIDAARLLATVASESRPYTDPHAGYDRARDARQARAEGAFRRGRR</sequence>
<gene>
    <name evidence="2" type="ORF">ACFY35_29825</name>
</gene>
<organism evidence="2 3">
    <name type="scientific">Paractinoplanes globisporus</name>
    <dbReference type="NCBI Taxonomy" id="113565"/>
    <lineage>
        <taxon>Bacteria</taxon>
        <taxon>Bacillati</taxon>
        <taxon>Actinomycetota</taxon>
        <taxon>Actinomycetes</taxon>
        <taxon>Micromonosporales</taxon>
        <taxon>Micromonosporaceae</taxon>
        <taxon>Paractinoplanes</taxon>
    </lineage>
</organism>
<dbReference type="Proteomes" id="UP001602245">
    <property type="component" value="Unassembled WGS sequence"/>
</dbReference>